<feature type="signal peptide" evidence="1">
    <location>
        <begin position="1"/>
        <end position="17"/>
    </location>
</feature>
<dbReference type="Pfam" id="PF14059">
    <property type="entry name" value="DUF4251"/>
    <property type="match status" value="1"/>
</dbReference>
<proteinExistence type="predicted"/>
<evidence type="ECO:0000313" key="3">
    <source>
        <dbReference type="Proteomes" id="UP000249819"/>
    </source>
</evidence>
<feature type="chain" id="PRO_5016405696" evidence="1">
    <location>
        <begin position="18"/>
        <end position="176"/>
    </location>
</feature>
<keyword evidence="3" id="KW-1185">Reference proteome</keyword>
<keyword evidence="1" id="KW-0732">Signal</keyword>
<dbReference type="RefSeq" id="WP_170137871.1">
    <property type="nucleotide sequence ID" value="NZ_QLMA01000008.1"/>
</dbReference>
<dbReference type="EMBL" id="QLMA01000008">
    <property type="protein sequence ID" value="RAJ76515.1"/>
    <property type="molecule type" value="Genomic_DNA"/>
</dbReference>
<dbReference type="AlphaFoldDB" id="A0A327VMC8"/>
<sequence>MKRLILHVMLSGVLLTAATMQLSAQKKEARAEKEAAKQAQVAGWVESQQYIYIPQTAIPMGGRVVQLTPDFSLDVTKDSILSYLPYYGRAYTAPIDPTKNSMNFKSKDFTYEKTERKKGGWDITIKPKDNSDIQSINLSIGPDGYGSLQVTSYNRQPINFNGFIQDNKDKKSKKKK</sequence>
<accession>A0A327VMC8</accession>
<dbReference type="InterPro" id="IPR025347">
    <property type="entry name" value="DUF4251"/>
</dbReference>
<evidence type="ECO:0000256" key="1">
    <source>
        <dbReference type="SAM" id="SignalP"/>
    </source>
</evidence>
<reference evidence="2 3" key="1">
    <citation type="submission" date="2018-06" db="EMBL/GenBank/DDBJ databases">
        <title>Genomic Encyclopedia of Archaeal and Bacterial Type Strains, Phase II (KMG-II): from individual species to whole genera.</title>
        <authorList>
            <person name="Goeker M."/>
        </authorList>
    </citation>
    <scope>NUCLEOTIDE SEQUENCE [LARGE SCALE GENOMIC DNA]</scope>
    <source>
        <strain evidence="2 3">DSM 29821</strain>
    </source>
</reference>
<protein>
    <submittedName>
        <fullName evidence="2">Uncharacterized protein DUF4251</fullName>
    </submittedName>
</protein>
<comment type="caution">
    <text evidence="2">The sequence shown here is derived from an EMBL/GenBank/DDBJ whole genome shotgun (WGS) entry which is preliminary data.</text>
</comment>
<organism evidence="2 3">
    <name type="scientific">Chitinophaga dinghuensis</name>
    <dbReference type="NCBI Taxonomy" id="1539050"/>
    <lineage>
        <taxon>Bacteria</taxon>
        <taxon>Pseudomonadati</taxon>
        <taxon>Bacteroidota</taxon>
        <taxon>Chitinophagia</taxon>
        <taxon>Chitinophagales</taxon>
        <taxon>Chitinophagaceae</taxon>
        <taxon>Chitinophaga</taxon>
    </lineage>
</organism>
<evidence type="ECO:0000313" key="2">
    <source>
        <dbReference type="EMBL" id="RAJ76515.1"/>
    </source>
</evidence>
<name>A0A327VMC8_9BACT</name>
<gene>
    <name evidence="2" type="ORF">CLV59_10834</name>
</gene>
<dbReference type="Gene3D" id="2.40.128.410">
    <property type="match status" value="1"/>
</dbReference>
<dbReference type="Proteomes" id="UP000249819">
    <property type="component" value="Unassembled WGS sequence"/>
</dbReference>